<dbReference type="Gene3D" id="3.40.50.850">
    <property type="entry name" value="Isochorismatase-like"/>
    <property type="match status" value="1"/>
</dbReference>
<dbReference type="Proteomes" id="UP000239494">
    <property type="component" value="Unassembled WGS sequence"/>
</dbReference>
<feature type="domain" description="Isochorismatase-like" evidence="2">
    <location>
        <begin position="4"/>
        <end position="186"/>
    </location>
</feature>
<protein>
    <submittedName>
        <fullName evidence="3">Nicotinamidase-related amidase</fullName>
    </submittedName>
</protein>
<name>A0A2T0SU33_9PSEU</name>
<sequence length="198" mass="21508">MSRSALLVLDMVNELVHPDGHYAHVCREQVAARGVLDRARAAVDRARLAAVPVVYVVLGYSSHYEDWPSESPLFGPPDPERRFTLGSWGTRVHDLLAPEPGDDVVVKQRVSPFHGTNLELLLRARKVDRLLLAGVATDLVVLMTAMQAHDLGFAVEVLEDATATADEELQAAAVLLLARTAVVGSVDRSFPLTAQEIA</sequence>
<accession>A0A2T0SU33</accession>
<dbReference type="Pfam" id="PF00857">
    <property type="entry name" value="Isochorismatase"/>
    <property type="match status" value="1"/>
</dbReference>
<gene>
    <name evidence="3" type="ORF">CLV43_111294</name>
</gene>
<evidence type="ECO:0000256" key="1">
    <source>
        <dbReference type="ARBA" id="ARBA00022801"/>
    </source>
</evidence>
<dbReference type="OrthoDB" id="9814140at2"/>
<reference evidence="3 4" key="1">
    <citation type="submission" date="2018-03" db="EMBL/GenBank/DDBJ databases">
        <title>Genomic Encyclopedia of Archaeal and Bacterial Type Strains, Phase II (KMG-II): from individual species to whole genera.</title>
        <authorList>
            <person name="Goeker M."/>
        </authorList>
    </citation>
    <scope>NUCLEOTIDE SEQUENCE [LARGE SCALE GENOMIC DNA]</scope>
    <source>
        <strain evidence="3 4">DSM 44720</strain>
    </source>
</reference>
<dbReference type="RefSeq" id="WP_106192395.1">
    <property type="nucleotide sequence ID" value="NZ_PVTF01000011.1"/>
</dbReference>
<dbReference type="InterPro" id="IPR036380">
    <property type="entry name" value="Isochorismatase-like_sf"/>
</dbReference>
<proteinExistence type="predicted"/>
<dbReference type="EMBL" id="PVTF01000011">
    <property type="protein sequence ID" value="PRY36922.1"/>
    <property type="molecule type" value="Genomic_DNA"/>
</dbReference>
<dbReference type="PANTHER" id="PTHR43540:SF6">
    <property type="entry name" value="ISOCHORISMATASE-LIKE DOMAIN-CONTAINING PROTEIN"/>
    <property type="match status" value="1"/>
</dbReference>
<dbReference type="InterPro" id="IPR000868">
    <property type="entry name" value="Isochorismatase-like_dom"/>
</dbReference>
<dbReference type="InterPro" id="IPR050272">
    <property type="entry name" value="Isochorismatase-like_hydrls"/>
</dbReference>
<keyword evidence="1" id="KW-0378">Hydrolase</keyword>
<comment type="caution">
    <text evidence="3">The sequence shown here is derived from an EMBL/GenBank/DDBJ whole genome shotgun (WGS) entry which is preliminary data.</text>
</comment>
<organism evidence="3 4">
    <name type="scientific">Umezawaea tangerina</name>
    <dbReference type="NCBI Taxonomy" id="84725"/>
    <lineage>
        <taxon>Bacteria</taxon>
        <taxon>Bacillati</taxon>
        <taxon>Actinomycetota</taxon>
        <taxon>Actinomycetes</taxon>
        <taxon>Pseudonocardiales</taxon>
        <taxon>Pseudonocardiaceae</taxon>
        <taxon>Umezawaea</taxon>
    </lineage>
</organism>
<keyword evidence="4" id="KW-1185">Reference proteome</keyword>
<dbReference type="SUPFAM" id="SSF52499">
    <property type="entry name" value="Isochorismatase-like hydrolases"/>
    <property type="match status" value="1"/>
</dbReference>
<dbReference type="AlphaFoldDB" id="A0A2T0SU33"/>
<evidence type="ECO:0000313" key="4">
    <source>
        <dbReference type="Proteomes" id="UP000239494"/>
    </source>
</evidence>
<evidence type="ECO:0000313" key="3">
    <source>
        <dbReference type="EMBL" id="PRY36922.1"/>
    </source>
</evidence>
<dbReference type="CDD" id="cd00431">
    <property type="entry name" value="cysteine_hydrolases"/>
    <property type="match status" value="1"/>
</dbReference>
<evidence type="ECO:0000259" key="2">
    <source>
        <dbReference type="Pfam" id="PF00857"/>
    </source>
</evidence>
<dbReference type="PANTHER" id="PTHR43540">
    <property type="entry name" value="PEROXYUREIDOACRYLATE/UREIDOACRYLATE AMIDOHYDROLASE-RELATED"/>
    <property type="match status" value="1"/>
</dbReference>
<dbReference type="GO" id="GO:0016787">
    <property type="term" value="F:hydrolase activity"/>
    <property type="evidence" value="ECO:0007669"/>
    <property type="project" value="UniProtKB-KW"/>
</dbReference>